<keyword evidence="2" id="KW-1185">Reference proteome</keyword>
<dbReference type="NCBIfam" id="NF033819">
    <property type="entry name" value="IS66_TnpB"/>
    <property type="match status" value="1"/>
</dbReference>
<sequence>MLDSAAGTQVYLATGITDLRKSFHGLSAIIKLRFQLDPYSKAMFVFCNRAQTRLKILQWDGSGFWLFIKRLERGHFRWPMNAQEIRLITLRELRWLTEGLAVEQQQAFEQRHPTLVI</sequence>
<protein>
    <submittedName>
        <fullName evidence="1">Transposase</fullName>
    </submittedName>
</protein>
<dbReference type="STRING" id="768710.DesyoDRAFT_3090"/>
<dbReference type="InterPro" id="IPR008878">
    <property type="entry name" value="Transposase_IS66_Orf2"/>
</dbReference>
<evidence type="ECO:0000313" key="2">
    <source>
        <dbReference type="Proteomes" id="UP000005104"/>
    </source>
</evidence>
<organism evidence="1 2">
    <name type="scientific">Desulfosporosinus youngiae DSM 17734</name>
    <dbReference type="NCBI Taxonomy" id="768710"/>
    <lineage>
        <taxon>Bacteria</taxon>
        <taxon>Bacillati</taxon>
        <taxon>Bacillota</taxon>
        <taxon>Clostridia</taxon>
        <taxon>Eubacteriales</taxon>
        <taxon>Desulfitobacteriaceae</taxon>
        <taxon>Desulfosporosinus</taxon>
    </lineage>
</organism>
<dbReference type="OrthoDB" id="4956084at2"/>
<proteinExistence type="predicted"/>
<evidence type="ECO:0000313" key="1">
    <source>
        <dbReference type="EMBL" id="EHQ90127.1"/>
    </source>
</evidence>
<gene>
    <name evidence="1" type="ORF">DesyoDRAFT_3090</name>
</gene>
<dbReference type="EMBL" id="CM001441">
    <property type="protein sequence ID" value="EHQ90127.1"/>
    <property type="molecule type" value="Genomic_DNA"/>
</dbReference>
<reference evidence="1 2" key="1">
    <citation type="submission" date="2011-11" db="EMBL/GenBank/DDBJ databases">
        <title>The Noncontiguous Finished genome of Desulfosporosinus youngiae DSM 17734.</title>
        <authorList>
            <consortium name="US DOE Joint Genome Institute (JGI-PGF)"/>
            <person name="Lucas S."/>
            <person name="Han J."/>
            <person name="Lapidus A."/>
            <person name="Cheng J.-F."/>
            <person name="Goodwin L."/>
            <person name="Pitluck S."/>
            <person name="Peters L."/>
            <person name="Ovchinnikova G."/>
            <person name="Lu M."/>
            <person name="Land M.L."/>
            <person name="Hauser L."/>
            <person name="Pester M."/>
            <person name="Spring S."/>
            <person name="Ollivier B."/>
            <person name="Rattei T."/>
            <person name="Klenk H.-P."/>
            <person name="Wagner M."/>
            <person name="Loy A."/>
            <person name="Woyke T.J."/>
        </authorList>
    </citation>
    <scope>NUCLEOTIDE SEQUENCE [LARGE SCALE GENOMIC DNA]</scope>
    <source>
        <strain evidence="1 2">DSM 17734</strain>
    </source>
</reference>
<dbReference type="PANTHER" id="PTHR36455:SF1">
    <property type="entry name" value="BLR8292 PROTEIN"/>
    <property type="match status" value="1"/>
</dbReference>
<dbReference type="RefSeq" id="WP_007784377.1">
    <property type="nucleotide sequence ID" value="NZ_CM001441.1"/>
</dbReference>
<dbReference type="HOGENOM" id="CLU_128110_0_2_9"/>
<dbReference type="AlphaFoldDB" id="H5XVP4"/>
<dbReference type="Pfam" id="PF05717">
    <property type="entry name" value="TnpB_IS66"/>
    <property type="match status" value="1"/>
</dbReference>
<dbReference type="PANTHER" id="PTHR36455">
    <property type="match status" value="1"/>
</dbReference>
<dbReference type="eggNOG" id="COG3436">
    <property type="taxonomic scope" value="Bacteria"/>
</dbReference>
<name>H5XVP4_9FIRM</name>
<accession>H5XVP4</accession>
<dbReference type="Proteomes" id="UP000005104">
    <property type="component" value="Chromosome"/>
</dbReference>